<keyword evidence="2" id="KW-0808">Transferase</keyword>
<accession>A0A7W7Y5X1</accession>
<dbReference type="PANTHER" id="PTHR32329:SF2">
    <property type="entry name" value="BIFUNCTIONAL PROTEIN [INCLUDES 2-HYDROXYACYL-COA DEHYDRATASE (N-TER) AND ITS ACTIVATOR DOMAIN (C_TERM)"/>
    <property type="match status" value="1"/>
</dbReference>
<keyword evidence="3" id="KW-1185">Reference proteome</keyword>
<sequence>MHSNQEVAVESSTDSMPDQFRNVDRFDVTGKTLLIPDMSPAGSRLLAASFRAFGVRAEVMETYTGLNLGMEHTSGKECFPCQVTLGDILYHLKKEQQRRGDEFEASDYVYFMPEADGPCRFGMYNKMHRMVLDRYPEFREVPILYVSTGDGYSSRGILPPKLAKPFRKMAYAAAITGDLLDRICWRTRPYEQEAGQADALIDDALQRICQELEAMGPRLDHGRLGDLLAGTAQQAAQIIDPECPRRPRVGIVGEIYIRSHPTSNQEVIRQLEQGGAEVVNASIGEWIQFVTYERIQTMKKEMKDSCRRLMPGRALKSGQSCLGSVVELRYMEAQQDRLYQRVLNHLDIQSDHRIAHVHQIIEQQELFDFAIGTEAPLSIGGALEYVDAGFNGVVNLYPFTCMPSTIASSILKPRFYDMHVPYLDISCDDSASPSRQLAIQTFLYQVQQHAQSCTAADQG</sequence>
<evidence type="ECO:0000313" key="2">
    <source>
        <dbReference type="EMBL" id="MBB5022690.1"/>
    </source>
</evidence>
<feature type="region of interest" description="Disordered" evidence="1">
    <location>
        <begin position="1"/>
        <end position="21"/>
    </location>
</feature>
<dbReference type="GO" id="GO:0016301">
    <property type="term" value="F:kinase activity"/>
    <property type="evidence" value="ECO:0007669"/>
    <property type="project" value="UniProtKB-KW"/>
</dbReference>
<keyword evidence="2" id="KW-0418">Kinase</keyword>
<proteinExistence type="predicted"/>
<feature type="compositionally biased region" description="Polar residues" evidence="1">
    <location>
        <begin position="1"/>
        <end position="16"/>
    </location>
</feature>
<dbReference type="RefSeq" id="WP_246347352.1">
    <property type="nucleotide sequence ID" value="NZ_JACHID010000014.1"/>
</dbReference>
<dbReference type="EMBL" id="JACHID010000014">
    <property type="protein sequence ID" value="MBB5022690.1"/>
    <property type="molecule type" value="Genomic_DNA"/>
</dbReference>
<organism evidence="2 3">
    <name type="scientific">Desulfurispira natronophila</name>
    <dbReference type="NCBI Taxonomy" id="682562"/>
    <lineage>
        <taxon>Bacteria</taxon>
        <taxon>Pseudomonadati</taxon>
        <taxon>Chrysiogenota</taxon>
        <taxon>Chrysiogenia</taxon>
        <taxon>Chrysiogenales</taxon>
        <taxon>Chrysiogenaceae</taxon>
        <taxon>Desulfurispira</taxon>
    </lineage>
</organism>
<name>A0A7W7Y5X1_9BACT</name>
<protein>
    <submittedName>
        <fullName evidence="2">Putative nucleotide-binding protein (Sugar kinase/HSP70/actin superfamily)</fullName>
    </submittedName>
</protein>
<evidence type="ECO:0000256" key="1">
    <source>
        <dbReference type="SAM" id="MobiDB-lite"/>
    </source>
</evidence>
<dbReference type="Proteomes" id="UP000528322">
    <property type="component" value="Unassembled WGS sequence"/>
</dbReference>
<dbReference type="AlphaFoldDB" id="A0A7W7Y5X1"/>
<gene>
    <name evidence="2" type="ORF">HNR37_002029</name>
</gene>
<dbReference type="PANTHER" id="PTHR32329">
    <property type="entry name" value="BIFUNCTIONAL PROTEIN [INCLUDES 2-HYDROXYACYL-COA DEHYDRATASE (N-TER) AND ITS ACTIVATOR DOMAIN (C_TERM)-RELATED"/>
    <property type="match status" value="1"/>
</dbReference>
<reference evidence="2 3" key="1">
    <citation type="submission" date="2020-08" db="EMBL/GenBank/DDBJ databases">
        <title>Genomic Encyclopedia of Type Strains, Phase IV (KMG-IV): sequencing the most valuable type-strain genomes for metagenomic binning, comparative biology and taxonomic classification.</title>
        <authorList>
            <person name="Goeker M."/>
        </authorList>
    </citation>
    <scope>NUCLEOTIDE SEQUENCE [LARGE SCALE GENOMIC DNA]</scope>
    <source>
        <strain evidence="2 3">DSM 22071</strain>
    </source>
</reference>
<comment type="caution">
    <text evidence="2">The sequence shown here is derived from an EMBL/GenBank/DDBJ whole genome shotgun (WGS) entry which is preliminary data.</text>
</comment>
<evidence type="ECO:0000313" key="3">
    <source>
        <dbReference type="Proteomes" id="UP000528322"/>
    </source>
</evidence>
<dbReference type="InterPro" id="IPR051805">
    <property type="entry name" value="Dehydratase_Activator_Redct"/>
</dbReference>